<organism evidence="3 4">
    <name type="scientific">Streptomyces decoyicus</name>
    <dbReference type="NCBI Taxonomy" id="249567"/>
    <lineage>
        <taxon>Bacteria</taxon>
        <taxon>Bacillati</taxon>
        <taxon>Actinomycetota</taxon>
        <taxon>Actinomycetes</taxon>
        <taxon>Kitasatosporales</taxon>
        <taxon>Streptomycetaceae</taxon>
        <taxon>Streptomyces</taxon>
    </lineage>
</organism>
<feature type="transmembrane region" description="Helical" evidence="2">
    <location>
        <begin position="151"/>
        <end position="173"/>
    </location>
</feature>
<evidence type="ECO:0000256" key="2">
    <source>
        <dbReference type="SAM" id="Phobius"/>
    </source>
</evidence>
<feature type="compositionally biased region" description="Low complexity" evidence="1">
    <location>
        <begin position="221"/>
        <end position="234"/>
    </location>
</feature>
<evidence type="ECO:0000313" key="3">
    <source>
        <dbReference type="EMBL" id="WSB68374.1"/>
    </source>
</evidence>
<keyword evidence="4" id="KW-1185">Reference proteome</keyword>
<sequence length="291" mass="30668">MGRHDRGTLIHARDRLELEAQDRTDFEQLLSFALDAPQIREALRHPDTSADAESLRSQARAATQAISAAAATEYSAYLGLRAKTGRPATHCIAHPQEKNASTGGRGLLTALAVLAPVLSATASVLFLLLGYGLHLADAQRRLADALVHVGWITAALAALTALTAAVALIVTVIRHRSAPGGPPCHEALAVTEARAAWRQALLERGMLPFLHQQLRLPAPAPDAAAQPSPAQLSAGVSPQQRRTRLGYASPEFTSPDFTSPIAPSRGCPPTPLGPLRPCAPWASADGLNPHG</sequence>
<dbReference type="EMBL" id="CP109106">
    <property type="protein sequence ID" value="WSB68374.1"/>
    <property type="molecule type" value="Genomic_DNA"/>
</dbReference>
<proteinExistence type="predicted"/>
<accession>A0ABZ1FE92</accession>
<protein>
    <recommendedName>
        <fullName evidence="5">Transmembrane protein</fullName>
    </recommendedName>
</protein>
<gene>
    <name evidence="3" type="ORF">OG863_10635</name>
</gene>
<feature type="transmembrane region" description="Helical" evidence="2">
    <location>
        <begin position="107"/>
        <end position="131"/>
    </location>
</feature>
<evidence type="ECO:0000313" key="4">
    <source>
        <dbReference type="Proteomes" id="UP001344251"/>
    </source>
</evidence>
<name>A0ABZ1FE92_9ACTN</name>
<feature type="region of interest" description="Disordered" evidence="1">
    <location>
        <begin position="218"/>
        <end position="291"/>
    </location>
</feature>
<keyword evidence="2" id="KW-0812">Transmembrane</keyword>
<reference evidence="3 4" key="1">
    <citation type="submission" date="2022-10" db="EMBL/GenBank/DDBJ databases">
        <title>The complete genomes of actinobacterial strains from the NBC collection.</title>
        <authorList>
            <person name="Joergensen T.S."/>
            <person name="Alvarez Arevalo M."/>
            <person name="Sterndorff E.B."/>
            <person name="Faurdal D."/>
            <person name="Vuksanovic O."/>
            <person name="Mourched A.-S."/>
            <person name="Charusanti P."/>
            <person name="Shaw S."/>
            <person name="Blin K."/>
            <person name="Weber T."/>
        </authorList>
    </citation>
    <scope>NUCLEOTIDE SEQUENCE [LARGE SCALE GENOMIC DNA]</scope>
    <source>
        <strain evidence="3 4">NBC 01774</strain>
    </source>
</reference>
<dbReference type="RefSeq" id="WP_326617846.1">
    <property type="nucleotide sequence ID" value="NZ_CP109106.1"/>
</dbReference>
<keyword evidence="2" id="KW-0472">Membrane</keyword>
<keyword evidence="2" id="KW-1133">Transmembrane helix</keyword>
<evidence type="ECO:0000256" key="1">
    <source>
        <dbReference type="SAM" id="MobiDB-lite"/>
    </source>
</evidence>
<dbReference type="Proteomes" id="UP001344251">
    <property type="component" value="Chromosome"/>
</dbReference>
<evidence type="ECO:0008006" key="5">
    <source>
        <dbReference type="Google" id="ProtNLM"/>
    </source>
</evidence>